<dbReference type="Proteomes" id="UP000009080">
    <property type="component" value="Chromosome"/>
</dbReference>
<dbReference type="Pfam" id="PF00561">
    <property type="entry name" value="Abhydrolase_1"/>
    <property type="match status" value="1"/>
</dbReference>
<dbReference type="AlphaFoldDB" id="C5BPT0"/>
<reference evidence="7 8" key="1">
    <citation type="journal article" date="2009" name="PLoS ONE">
        <title>The complete genome of Teredinibacter turnerae T7901: an intracellular endosymbiont of marine wood-boring bivalves (shipworms).</title>
        <authorList>
            <person name="Yang J.C."/>
            <person name="Madupu R."/>
            <person name="Durkin A.S."/>
            <person name="Ekborg N.A."/>
            <person name="Pedamallu C.S."/>
            <person name="Hostetler J.B."/>
            <person name="Radune D."/>
            <person name="Toms B.S."/>
            <person name="Henrissat B."/>
            <person name="Coutinho P.M."/>
            <person name="Schwarz S."/>
            <person name="Field L."/>
            <person name="Trindade-Silva A.E."/>
            <person name="Soares C.A.G."/>
            <person name="Elshahawi S."/>
            <person name="Hanora A."/>
            <person name="Schmidt E.W."/>
            <person name="Haygood M.G."/>
            <person name="Posfai J."/>
            <person name="Benner J."/>
            <person name="Madinger C."/>
            <person name="Nove J."/>
            <person name="Anton B."/>
            <person name="Chaudhary K."/>
            <person name="Foster J."/>
            <person name="Holman A."/>
            <person name="Kumar S."/>
            <person name="Lessard P.A."/>
            <person name="Luyten Y.A."/>
            <person name="Slatko B."/>
            <person name="Wood N."/>
            <person name="Wu B."/>
            <person name="Teplitski M."/>
            <person name="Mougous J.D."/>
            <person name="Ward N."/>
            <person name="Eisen J.A."/>
            <person name="Badger J.H."/>
            <person name="Distel D.L."/>
        </authorList>
    </citation>
    <scope>NUCLEOTIDE SEQUENCE [LARGE SCALE GENOMIC DNA]</scope>
    <source>
        <strain evidence="8">ATCC 39867 / T7901</strain>
    </source>
</reference>
<dbReference type="ESTHER" id="tertt-c5bpt0">
    <property type="family name" value="Proline_iminopeptidase"/>
</dbReference>
<dbReference type="InterPro" id="IPR029058">
    <property type="entry name" value="AB_hydrolase_fold"/>
</dbReference>
<proteinExistence type="inferred from homology"/>
<keyword evidence="8" id="KW-1185">Reference proteome</keyword>
<dbReference type="KEGG" id="ttu:TERTU_3183"/>
<evidence type="ECO:0000259" key="6">
    <source>
        <dbReference type="Pfam" id="PF08386"/>
    </source>
</evidence>
<dbReference type="InterPro" id="IPR013595">
    <property type="entry name" value="Pept_S33_TAP-like_C"/>
</dbReference>
<keyword evidence="2 4" id="KW-0732">Signal</keyword>
<dbReference type="GO" id="GO:0006508">
    <property type="term" value="P:proteolysis"/>
    <property type="evidence" value="ECO:0007669"/>
    <property type="project" value="InterPro"/>
</dbReference>
<feature type="chain" id="PRO_5002949033" evidence="4">
    <location>
        <begin position="32"/>
        <end position="525"/>
    </location>
</feature>
<accession>C5BPT0</accession>
<organism evidence="7 8">
    <name type="scientific">Teredinibacter turnerae (strain ATCC 39867 / T7901)</name>
    <dbReference type="NCBI Taxonomy" id="377629"/>
    <lineage>
        <taxon>Bacteria</taxon>
        <taxon>Pseudomonadati</taxon>
        <taxon>Pseudomonadota</taxon>
        <taxon>Gammaproteobacteria</taxon>
        <taxon>Cellvibrionales</taxon>
        <taxon>Cellvibrionaceae</taxon>
        <taxon>Teredinibacter</taxon>
    </lineage>
</organism>
<dbReference type="HOGENOM" id="CLU_025429_1_0_6"/>
<evidence type="ECO:0000256" key="1">
    <source>
        <dbReference type="ARBA" id="ARBA00010088"/>
    </source>
</evidence>
<evidence type="ECO:0000313" key="8">
    <source>
        <dbReference type="Proteomes" id="UP000009080"/>
    </source>
</evidence>
<feature type="domain" description="AB hydrolase-1" evidence="5">
    <location>
        <begin position="120"/>
        <end position="284"/>
    </location>
</feature>
<dbReference type="InterPro" id="IPR002410">
    <property type="entry name" value="Peptidase_S33"/>
</dbReference>
<sequence>MTRSALVLSLRNLWNPAIKAVLAAASCWALAGAVNARANPVEDAFPEFDNVTYLAGGEISIQGAVRFRPCRVHDPDRQHYQTMDCGYLVVPENPAAPAGRQLTLFVGRLPAIAREAQPDPLLVIDGGPGSAASETFIMPGRGLEKIRQDREMYIVDQRGTGKSGRLDCDVDEEQMLEDELKLAKLTRQCLAQLDADPRFYTTMIAVNDLELVRRALAFEQWNIYGVSYGTRVAQEYLREFPGSIRTTVLDGVLPPQITLMPRIALESQRALEQLITRCANNRDCSTRFGGLEAGIASLFSALEQRPITVVVDPFVSAEDGTYTLGKDELTMLVRLSLYNSATLAILPLTLHEAYANNNFLPLARSAKKLLGKLENTFANAMHNSVMCSEDFVGFDPASLENLHLENTYIGADQVRDFMTLCELWPTGAVGPNFKEPVMSDVPVLLISGSVDPITPPEYAVLAAKNLTQSHQIVVEEFGHGVAAIGCMPRLMAQFVQRASAAGLDEQCLNVLKPDPFFIDFNGPSP</sequence>
<gene>
    <name evidence="7" type="ordered locus">TERTU_3183</name>
</gene>
<evidence type="ECO:0000259" key="5">
    <source>
        <dbReference type="Pfam" id="PF00561"/>
    </source>
</evidence>
<evidence type="ECO:0000256" key="4">
    <source>
        <dbReference type="SAM" id="SignalP"/>
    </source>
</evidence>
<name>C5BPT0_TERTT</name>
<feature type="signal peptide" evidence="4">
    <location>
        <begin position="1"/>
        <end position="31"/>
    </location>
</feature>
<dbReference type="Gene3D" id="3.40.50.1820">
    <property type="entry name" value="alpha/beta hydrolase"/>
    <property type="match status" value="1"/>
</dbReference>
<dbReference type="EMBL" id="CP001614">
    <property type="protein sequence ID" value="ACR11059.1"/>
    <property type="molecule type" value="Genomic_DNA"/>
</dbReference>
<dbReference type="SUPFAM" id="SSF53474">
    <property type="entry name" value="alpha/beta-Hydrolases"/>
    <property type="match status" value="1"/>
</dbReference>
<dbReference type="PANTHER" id="PTHR43248:SF29">
    <property type="entry name" value="TRIPEPTIDYL AMINOPEPTIDASE"/>
    <property type="match status" value="1"/>
</dbReference>
<dbReference type="eggNOG" id="COG0400">
    <property type="taxonomic scope" value="Bacteria"/>
</dbReference>
<comment type="similarity">
    <text evidence="1">Belongs to the peptidase S33 family.</text>
</comment>
<evidence type="ECO:0000313" key="7">
    <source>
        <dbReference type="EMBL" id="ACR11059.1"/>
    </source>
</evidence>
<dbReference type="STRING" id="377629.TERTU_3183"/>
<dbReference type="InterPro" id="IPR051601">
    <property type="entry name" value="Serine_prot/Carboxylest_S33"/>
</dbReference>
<dbReference type="PRINTS" id="PR00793">
    <property type="entry name" value="PROAMNOPTASE"/>
</dbReference>
<dbReference type="Pfam" id="PF08386">
    <property type="entry name" value="Abhydrolase_4"/>
    <property type="match status" value="1"/>
</dbReference>
<dbReference type="GO" id="GO:0008233">
    <property type="term" value="F:peptidase activity"/>
    <property type="evidence" value="ECO:0007669"/>
    <property type="project" value="InterPro"/>
</dbReference>
<evidence type="ECO:0000256" key="2">
    <source>
        <dbReference type="ARBA" id="ARBA00022729"/>
    </source>
</evidence>
<evidence type="ECO:0000256" key="3">
    <source>
        <dbReference type="ARBA" id="ARBA00022801"/>
    </source>
</evidence>
<dbReference type="PANTHER" id="PTHR43248">
    <property type="entry name" value="2-SUCCINYL-6-HYDROXY-2,4-CYCLOHEXADIENE-1-CARBOXYLATE SYNTHASE"/>
    <property type="match status" value="1"/>
</dbReference>
<protein>
    <submittedName>
        <fullName evidence="7">Hydrolase, alpha/beta hydrolase fold family</fullName>
    </submittedName>
</protein>
<keyword evidence="3 7" id="KW-0378">Hydrolase</keyword>
<dbReference type="OrthoDB" id="4510475at2"/>
<dbReference type="InterPro" id="IPR000073">
    <property type="entry name" value="AB_hydrolase_1"/>
</dbReference>
<dbReference type="eggNOG" id="COG0596">
    <property type="taxonomic scope" value="Bacteria"/>
</dbReference>
<dbReference type="RefSeq" id="WP_015817171.1">
    <property type="nucleotide sequence ID" value="NC_012997.1"/>
</dbReference>
<feature type="domain" description="Peptidase S33 tripeptidyl aminopeptidase-like C-terminal" evidence="6">
    <location>
        <begin position="408"/>
        <end position="507"/>
    </location>
</feature>